<feature type="region of interest" description="Disordered" evidence="2">
    <location>
        <begin position="378"/>
        <end position="402"/>
    </location>
</feature>
<proteinExistence type="predicted"/>
<accession>A0A1W1I3A4</accession>
<feature type="compositionally biased region" description="Basic and acidic residues" evidence="2">
    <location>
        <begin position="390"/>
        <end position="402"/>
    </location>
</feature>
<dbReference type="Gene3D" id="3.40.50.2300">
    <property type="match status" value="1"/>
</dbReference>
<sequence>MTRHTDEPQGDRPVRLSMDAKGGIKDRANILLVDDDARNLDVLESILESPDHRLVRARTADEALLSLIAEEFAVIVLDVRMPEVSGYELAQLIKQRKRTQHVPILFLTAYYREDADILQGYGAGAVDYLSKPVNPLILKSKVGVFVDLFRKTRALATMNRAMEAEIEERLKQLKASLHEKEILLKEIHHRVKNNLQVISSLIDLQADRLTDPVVRALFKDARDRVRSMALVHEKLYQSPDLAHAELGAYIRNVMDELFLAHGATSSKVRLRMELDPVLLPVDMAIPCGLILNELATNSLKHAFVGRESGAIVIQLICTESHAVRLVFHDDGRGLPEGLDWQAAGSLGLRLIRMLSRQLNADIALRNGSGTTFELQFNLPAGSRGPSSETKAVEDAKGQHSHR</sequence>
<dbReference type="PROSITE" id="PS50110">
    <property type="entry name" value="RESPONSE_REGULATORY"/>
    <property type="match status" value="1"/>
</dbReference>
<dbReference type="InterPro" id="IPR001789">
    <property type="entry name" value="Sig_transdc_resp-reg_receiver"/>
</dbReference>
<dbReference type="Proteomes" id="UP000192042">
    <property type="component" value="Chromosome I"/>
</dbReference>
<dbReference type="Pfam" id="PF07568">
    <property type="entry name" value="HisKA_2"/>
    <property type="match status" value="1"/>
</dbReference>
<evidence type="ECO:0000256" key="1">
    <source>
        <dbReference type="PROSITE-ProRule" id="PRU00169"/>
    </source>
</evidence>
<keyword evidence="5" id="KW-1185">Reference proteome</keyword>
<protein>
    <submittedName>
        <fullName evidence="4">Histidine kinase</fullName>
    </submittedName>
</protein>
<keyword evidence="4" id="KW-0418">Kinase</keyword>
<dbReference type="InterPro" id="IPR036890">
    <property type="entry name" value="HATPase_C_sf"/>
</dbReference>
<dbReference type="AlphaFoldDB" id="A0A1W1I3A4"/>
<keyword evidence="4" id="KW-0808">Transferase</keyword>
<dbReference type="STRING" id="1325564.NSJP_1187"/>
<evidence type="ECO:0000313" key="5">
    <source>
        <dbReference type="Proteomes" id="UP000192042"/>
    </source>
</evidence>
<dbReference type="GO" id="GO:0000160">
    <property type="term" value="P:phosphorelay signal transduction system"/>
    <property type="evidence" value="ECO:0007669"/>
    <property type="project" value="InterPro"/>
</dbReference>
<reference evidence="4 5" key="1">
    <citation type="submission" date="2017-03" db="EMBL/GenBank/DDBJ databases">
        <authorList>
            <person name="Afonso C.L."/>
            <person name="Miller P.J."/>
            <person name="Scott M.A."/>
            <person name="Spackman E."/>
            <person name="Goraichik I."/>
            <person name="Dimitrov K.M."/>
            <person name="Suarez D.L."/>
            <person name="Swayne D.E."/>
        </authorList>
    </citation>
    <scope>NUCLEOTIDE SEQUENCE [LARGE SCALE GENOMIC DNA]</scope>
    <source>
        <strain evidence="4">Genome sequencing of Nitrospira japonica strain NJ11</strain>
    </source>
</reference>
<dbReference type="InterPro" id="IPR011495">
    <property type="entry name" value="Sig_transdc_His_kin_sub2_dim/P"/>
</dbReference>
<feature type="modified residue" description="4-aspartylphosphate" evidence="1">
    <location>
        <position position="78"/>
    </location>
</feature>
<dbReference type="SUPFAM" id="SSF52172">
    <property type="entry name" value="CheY-like"/>
    <property type="match status" value="1"/>
</dbReference>
<dbReference type="RefSeq" id="WP_080885908.1">
    <property type="nucleotide sequence ID" value="NZ_LT828648.1"/>
</dbReference>
<dbReference type="GO" id="GO:0016301">
    <property type="term" value="F:kinase activity"/>
    <property type="evidence" value="ECO:0007669"/>
    <property type="project" value="UniProtKB-KW"/>
</dbReference>
<dbReference type="Pfam" id="PF02518">
    <property type="entry name" value="HATPase_c"/>
    <property type="match status" value="1"/>
</dbReference>
<keyword evidence="1" id="KW-0597">Phosphoprotein</keyword>
<dbReference type="Gene3D" id="3.30.450.20">
    <property type="entry name" value="PAS domain"/>
    <property type="match status" value="1"/>
</dbReference>
<feature type="domain" description="Response regulatory" evidence="3">
    <location>
        <begin position="29"/>
        <end position="146"/>
    </location>
</feature>
<evidence type="ECO:0000256" key="2">
    <source>
        <dbReference type="SAM" id="MobiDB-lite"/>
    </source>
</evidence>
<dbReference type="KEGG" id="nja:NSJP_1187"/>
<dbReference type="EMBL" id="LT828648">
    <property type="protein sequence ID" value="SLM47359.1"/>
    <property type="molecule type" value="Genomic_DNA"/>
</dbReference>
<dbReference type="SMART" id="SM00387">
    <property type="entry name" value="HATPase_c"/>
    <property type="match status" value="1"/>
</dbReference>
<name>A0A1W1I3A4_9BACT</name>
<gene>
    <name evidence="4" type="ORF">NSJP_1187</name>
</gene>
<dbReference type="PANTHER" id="PTHR43065">
    <property type="entry name" value="SENSOR HISTIDINE KINASE"/>
    <property type="match status" value="1"/>
</dbReference>
<dbReference type="OrthoDB" id="9108362at2"/>
<evidence type="ECO:0000259" key="3">
    <source>
        <dbReference type="PROSITE" id="PS50110"/>
    </source>
</evidence>
<dbReference type="SUPFAM" id="SSF55874">
    <property type="entry name" value="ATPase domain of HSP90 chaperone/DNA topoisomerase II/histidine kinase"/>
    <property type="match status" value="1"/>
</dbReference>
<evidence type="ECO:0000313" key="4">
    <source>
        <dbReference type="EMBL" id="SLM47359.1"/>
    </source>
</evidence>
<dbReference type="InterPro" id="IPR003594">
    <property type="entry name" value="HATPase_dom"/>
</dbReference>
<organism evidence="4 5">
    <name type="scientific">Nitrospira japonica</name>
    <dbReference type="NCBI Taxonomy" id="1325564"/>
    <lineage>
        <taxon>Bacteria</taxon>
        <taxon>Pseudomonadati</taxon>
        <taxon>Nitrospirota</taxon>
        <taxon>Nitrospiria</taxon>
        <taxon>Nitrospirales</taxon>
        <taxon>Nitrospiraceae</taxon>
        <taxon>Nitrospira</taxon>
    </lineage>
</organism>
<dbReference type="PANTHER" id="PTHR43065:SF23">
    <property type="entry name" value="SENSOR HISTIDINE KINASE PDTAS"/>
    <property type="match status" value="1"/>
</dbReference>
<dbReference type="InterPro" id="IPR011006">
    <property type="entry name" value="CheY-like_superfamily"/>
</dbReference>
<dbReference type="SMART" id="SM00448">
    <property type="entry name" value="REC"/>
    <property type="match status" value="1"/>
</dbReference>
<dbReference type="Pfam" id="PF00072">
    <property type="entry name" value="Response_reg"/>
    <property type="match status" value="1"/>
</dbReference>
<dbReference type="Gene3D" id="3.30.565.10">
    <property type="entry name" value="Histidine kinase-like ATPase, C-terminal domain"/>
    <property type="match status" value="1"/>
</dbReference>